<evidence type="ECO:0000313" key="3">
    <source>
        <dbReference type="Proteomes" id="UP000176897"/>
    </source>
</evidence>
<gene>
    <name evidence="2" type="ORF">A3B21_01200</name>
</gene>
<evidence type="ECO:0000313" key="2">
    <source>
        <dbReference type="EMBL" id="OGL81011.1"/>
    </source>
</evidence>
<dbReference type="Proteomes" id="UP000176897">
    <property type="component" value="Unassembled WGS sequence"/>
</dbReference>
<dbReference type="STRING" id="1802401.A3B21_01200"/>
<name>A0A1F7URV1_9BACT</name>
<accession>A0A1F7URV1</accession>
<dbReference type="EMBL" id="MGEJ01000011">
    <property type="protein sequence ID" value="OGL81011.1"/>
    <property type="molecule type" value="Genomic_DNA"/>
</dbReference>
<feature type="chain" id="PRO_5009533121" evidence="1">
    <location>
        <begin position="20"/>
        <end position="215"/>
    </location>
</feature>
<feature type="signal peptide" evidence="1">
    <location>
        <begin position="1"/>
        <end position="19"/>
    </location>
</feature>
<sequence>MKKLISSITAGIFAFSALAAFAQSDDLGREATQEVLKETPAASTTTSAPMSAEEAKYKTLIRSDAATFKVELTPSNETTATNFVTYGTSEKTKALGAGERRAVMRDYFETVGRGNVNYEDVERITKGEKPVSRNLEKERVQVGAALKVFTKIFGHNPDFQDPKEDLAWNALLYRIRFSRDLAKEREGIAEFKMIFKRAPATPLDWAAVRVLGYVL</sequence>
<organism evidence="2 3">
    <name type="scientific">Candidatus Uhrbacteria bacterium RIFCSPLOWO2_01_FULL_47_24</name>
    <dbReference type="NCBI Taxonomy" id="1802401"/>
    <lineage>
        <taxon>Bacteria</taxon>
        <taxon>Candidatus Uhriibacteriota</taxon>
    </lineage>
</organism>
<keyword evidence="1" id="KW-0732">Signal</keyword>
<dbReference type="AlphaFoldDB" id="A0A1F7URV1"/>
<proteinExistence type="predicted"/>
<comment type="caution">
    <text evidence="2">The sequence shown here is derived from an EMBL/GenBank/DDBJ whole genome shotgun (WGS) entry which is preliminary data.</text>
</comment>
<protein>
    <submittedName>
        <fullName evidence="2">Uncharacterized protein</fullName>
    </submittedName>
</protein>
<evidence type="ECO:0000256" key="1">
    <source>
        <dbReference type="SAM" id="SignalP"/>
    </source>
</evidence>
<reference evidence="2 3" key="1">
    <citation type="journal article" date="2016" name="Nat. Commun.">
        <title>Thousands of microbial genomes shed light on interconnected biogeochemical processes in an aquifer system.</title>
        <authorList>
            <person name="Anantharaman K."/>
            <person name="Brown C.T."/>
            <person name="Hug L.A."/>
            <person name="Sharon I."/>
            <person name="Castelle C.J."/>
            <person name="Probst A.J."/>
            <person name="Thomas B.C."/>
            <person name="Singh A."/>
            <person name="Wilkins M.J."/>
            <person name="Karaoz U."/>
            <person name="Brodie E.L."/>
            <person name="Williams K.H."/>
            <person name="Hubbard S.S."/>
            <person name="Banfield J.F."/>
        </authorList>
    </citation>
    <scope>NUCLEOTIDE SEQUENCE [LARGE SCALE GENOMIC DNA]</scope>
</reference>